<feature type="repeat" description="PPR" evidence="3">
    <location>
        <begin position="184"/>
        <end position="218"/>
    </location>
</feature>
<feature type="repeat" description="PPR" evidence="3">
    <location>
        <begin position="44"/>
        <end position="78"/>
    </location>
</feature>
<dbReference type="SMART" id="SM00463">
    <property type="entry name" value="SMR"/>
    <property type="match status" value="1"/>
</dbReference>
<dbReference type="OMA" id="ASICKHT"/>
<dbReference type="Pfam" id="PF01535">
    <property type="entry name" value="PPR"/>
    <property type="match status" value="1"/>
</dbReference>
<feature type="repeat" description="PPR" evidence="3">
    <location>
        <begin position="149"/>
        <end position="183"/>
    </location>
</feature>
<organism evidence="6 7">
    <name type="scientific">Asparagus officinalis</name>
    <name type="common">Garden asparagus</name>
    <dbReference type="NCBI Taxonomy" id="4686"/>
    <lineage>
        <taxon>Eukaryota</taxon>
        <taxon>Viridiplantae</taxon>
        <taxon>Streptophyta</taxon>
        <taxon>Embryophyta</taxon>
        <taxon>Tracheophyta</taxon>
        <taxon>Spermatophyta</taxon>
        <taxon>Magnoliopsida</taxon>
        <taxon>Liliopsida</taxon>
        <taxon>Asparagales</taxon>
        <taxon>Asparagaceae</taxon>
        <taxon>Asparagoideae</taxon>
        <taxon>Asparagus</taxon>
    </lineage>
</organism>
<reference evidence="7" key="1">
    <citation type="journal article" date="2017" name="Nat. Commun.">
        <title>The asparagus genome sheds light on the origin and evolution of a young Y chromosome.</title>
        <authorList>
            <person name="Harkess A."/>
            <person name="Zhou J."/>
            <person name="Xu C."/>
            <person name="Bowers J.E."/>
            <person name="Van der Hulst R."/>
            <person name="Ayyampalayam S."/>
            <person name="Mercati F."/>
            <person name="Riccardi P."/>
            <person name="McKain M.R."/>
            <person name="Kakrana A."/>
            <person name="Tang H."/>
            <person name="Ray J."/>
            <person name="Groenendijk J."/>
            <person name="Arikit S."/>
            <person name="Mathioni S.M."/>
            <person name="Nakano M."/>
            <person name="Shan H."/>
            <person name="Telgmann-Rauber A."/>
            <person name="Kanno A."/>
            <person name="Yue Z."/>
            <person name="Chen H."/>
            <person name="Li W."/>
            <person name="Chen Y."/>
            <person name="Xu X."/>
            <person name="Zhang Y."/>
            <person name="Luo S."/>
            <person name="Chen H."/>
            <person name="Gao J."/>
            <person name="Mao Z."/>
            <person name="Pires J.C."/>
            <person name="Luo M."/>
            <person name="Kudrna D."/>
            <person name="Wing R.A."/>
            <person name="Meyers B.C."/>
            <person name="Yi K."/>
            <person name="Kong H."/>
            <person name="Lavrijsen P."/>
            <person name="Sunseri F."/>
            <person name="Falavigna A."/>
            <person name="Ye Y."/>
            <person name="Leebens-Mack J.H."/>
            <person name="Chen G."/>
        </authorList>
    </citation>
    <scope>NUCLEOTIDE SEQUENCE [LARGE SCALE GENOMIC DNA]</scope>
    <source>
        <strain evidence="7">cv. DH0086</strain>
    </source>
</reference>
<protein>
    <recommendedName>
        <fullName evidence="5">Smr domain-containing protein</fullName>
    </recommendedName>
</protein>
<evidence type="ECO:0000256" key="3">
    <source>
        <dbReference type="PROSITE-ProRule" id="PRU00708"/>
    </source>
</evidence>
<proteinExistence type="inferred from homology"/>
<dbReference type="EMBL" id="CM007385">
    <property type="protein sequence ID" value="ONK70247.1"/>
    <property type="molecule type" value="Genomic_DNA"/>
</dbReference>
<dbReference type="PROSITE" id="PS50828">
    <property type="entry name" value="SMR"/>
    <property type="match status" value="1"/>
</dbReference>
<feature type="region of interest" description="Disordered" evidence="4">
    <location>
        <begin position="501"/>
        <end position="521"/>
    </location>
</feature>
<evidence type="ECO:0000313" key="6">
    <source>
        <dbReference type="EMBL" id="ONK70247.1"/>
    </source>
</evidence>
<evidence type="ECO:0000259" key="5">
    <source>
        <dbReference type="PROSITE" id="PS50828"/>
    </source>
</evidence>
<accession>A0A5P1EYH7</accession>
<keyword evidence="7" id="KW-1185">Reference proteome</keyword>
<evidence type="ECO:0000313" key="7">
    <source>
        <dbReference type="Proteomes" id="UP000243459"/>
    </source>
</evidence>
<dbReference type="InterPro" id="IPR002625">
    <property type="entry name" value="Smr_dom"/>
</dbReference>
<feature type="repeat" description="PPR" evidence="3">
    <location>
        <begin position="254"/>
        <end position="288"/>
    </location>
</feature>
<evidence type="ECO:0000256" key="2">
    <source>
        <dbReference type="ARBA" id="ARBA00022737"/>
    </source>
</evidence>
<dbReference type="Gramene" id="ONK70247">
    <property type="protein sequence ID" value="ONK70247"/>
    <property type="gene ID" value="A4U43_C05F31770"/>
</dbReference>
<comment type="similarity">
    <text evidence="1">Belongs to the PPR family. P subfamily.</text>
</comment>
<evidence type="ECO:0000256" key="1">
    <source>
        <dbReference type="ARBA" id="ARBA00007626"/>
    </source>
</evidence>
<dbReference type="AlphaFoldDB" id="A0A5P1EYH7"/>
<dbReference type="Pfam" id="PF13812">
    <property type="entry name" value="PPR_3"/>
    <property type="match status" value="1"/>
</dbReference>
<keyword evidence="2" id="KW-0677">Repeat</keyword>
<dbReference type="Proteomes" id="UP000243459">
    <property type="component" value="Chromosome 5"/>
</dbReference>
<name>A0A5P1EYH7_ASPOF</name>
<dbReference type="InterPro" id="IPR002885">
    <property type="entry name" value="PPR_rpt"/>
</dbReference>
<dbReference type="SUPFAM" id="SSF48452">
    <property type="entry name" value="TPR-like"/>
    <property type="match status" value="1"/>
</dbReference>
<dbReference type="InterPro" id="IPR011990">
    <property type="entry name" value="TPR-like_helical_dom_sf"/>
</dbReference>
<feature type="repeat" description="PPR" evidence="3">
    <location>
        <begin position="9"/>
        <end position="43"/>
    </location>
</feature>
<sequence length="521" mass="58082">MQAAGCTPNAATYSILLNLYGKNGRYEDVRELFLEMKVGNTEPDADTYNILIRVFGEGGYFKEVVMLFQDMVEENVEPNMETYEGLMFACGKGGLHRDAKAVLSHMNAQGVVPSSMAYTGLVEASGQAALYEEAIVSFNTMHEIGSIPTIDTYNSLVSAFARGGLFKEAEAILTRMNGVGIQRNEDSFNGLIQAYCQGGQYEDAVKAYMDMQKSRCEPNVRTLEEVLGVYSAAGLVEESKELFQEIASAGVLPSIVAYCMLISVYAKNDRWEKAYELLEEMKTSRVSNTHQVIGSMIKGDYDDESNWQMVEYVLDRYKSEGCGFGLRLYNALLDSLWWLRQKARAAHVLREATRRGLFPELFRESRLVWSVDVHRMSVGGALTAISVWLNEIQEKYQKGEDLPNLVAAVVVRGEMEKSTVARGLPVVRAAYSFLRDEISSSFHFPGWNKGRIVCHRPQLKRFLTSIPDQPSDEPVNGFVPITNSSFPHPGTRIYTADIGSDEQSITESDTESEAELMATAV</sequence>
<feature type="domain" description="Smr" evidence="5">
    <location>
        <begin position="371"/>
        <end position="460"/>
    </location>
</feature>
<feature type="repeat" description="PPR" evidence="3">
    <location>
        <begin position="79"/>
        <end position="113"/>
    </location>
</feature>
<dbReference type="PANTHER" id="PTHR47447">
    <property type="entry name" value="OS03G0856100 PROTEIN"/>
    <property type="match status" value="1"/>
</dbReference>
<dbReference type="PANTHER" id="PTHR47447:SF24">
    <property type="entry name" value="PENTATRICOPEPTIDE REPEAT-CONTAINING PROTEIN"/>
    <property type="match status" value="1"/>
</dbReference>
<dbReference type="NCBIfam" id="TIGR00756">
    <property type="entry name" value="PPR"/>
    <property type="match status" value="6"/>
</dbReference>
<feature type="repeat" description="PPR" evidence="3">
    <location>
        <begin position="219"/>
        <end position="253"/>
    </location>
</feature>
<dbReference type="Pfam" id="PF13041">
    <property type="entry name" value="PPR_2"/>
    <property type="match status" value="3"/>
</dbReference>
<evidence type="ECO:0000256" key="4">
    <source>
        <dbReference type="SAM" id="MobiDB-lite"/>
    </source>
</evidence>
<dbReference type="PROSITE" id="PS51375">
    <property type="entry name" value="PPR"/>
    <property type="match status" value="7"/>
</dbReference>
<gene>
    <name evidence="6" type="ORF">A4U43_C05F31770</name>
</gene>
<dbReference type="Gene3D" id="1.25.40.10">
    <property type="entry name" value="Tetratricopeptide repeat domain"/>
    <property type="match status" value="3"/>
</dbReference>